<evidence type="ECO:0000256" key="1">
    <source>
        <dbReference type="SAM" id="MobiDB-lite"/>
    </source>
</evidence>
<comment type="caution">
    <text evidence="2">The sequence shown here is derived from an EMBL/GenBank/DDBJ whole genome shotgun (WGS) entry which is preliminary data.</text>
</comment>
<proteinExistence type="predicted"/>
<dbReference type="AlphaFoldDB" id="A0A3M9Y1W8"/>
<dbReference type="Proteomes" id="UP000267145">
    <property type="component" value="Unassembled WGS sequence"/>
</dbReference>
<organism evidence="2 3">
    <name type="scientific">Verticillium nonalfalfae</name>
    <dbReference type="NCBI Taxonomy" id="1051616"/>
    <lineage>
        <taxon>Eukaryota</taxon>
        <taxon>Fungi</taxon>
        <taxon>Dikarya</taxon>
        <taxon>Ascomycota</taxon>
        <taxon>Pezizomycotina</taxon>
        <taxon>Sordariomycetes</taxon>
        <taxon>Hypocreomycetidae</taxon>
        <taxon>Glomerellales</taxon>
        <taxon>Plectosphaerellaceae</taxon>
        <taxon>Verticillium</taxon>
    </lineage>
</organism>
<name>A0A3M9Y1W8_9PEZI</name>
<evidence type="ECO:0000313" key="2">
    <source>
        <dbReference type="EMBL" id="RNJ53130.1"/>
    </source>
</evidence>
<reference evidence="2 3" key="1">
    <citation type="submission" date="2018-10" db="EMBL/GenBank/DDBJ databases">
        <title>Genome sequence of Verticillium nonalfalfae VnAa140.</title>
        <authorList>
            <person name="Stajich J.E."/>
            <person name="Kasson M.T."/>
        </authorList>
    </citation>
    <scope>NUCLEOTIDE SEQUENCE [LARGE SCALE GENOMIC DNA]</scope>
    <source>
        <strain evidence="2 3">VnAa140</strain>
    </source>
</reference>
<dbReference type="EMBL" id="RBVV01000155">
    <property type="protein sequence ID" value="RNJ53130.1"/>
    <property type="molecule type" value="Genomic_DNA"/>
</dbReference>
<keyword evidence="3" id="KW-1185">Reference proteome</keyword>
<evidence type="ECO:0000313" key="3">
    <source>
        <dbReference type="Proteomes" id="UP000267145"/>
    </source>
</evidence>
<protein>
    <submittedName>
        <fullName evidence="2">Uncharacterized protein</fullName>
    </submittedName>
</protein>
<feature type="region of interest" description="Disordered" evidence="1">
    <location>
        <begin position="1"/>
        <end position="21"/>
    </location>
</feature>
<sequence length="208" mass="22142">MADAHGHPGGRRAPRLLPRPGVAAPMVHPPVSPPTAEVFLCPFVAFDPQRYLSEEQAMGSSTWLSVKLYGQGVTFHGACILARYQPTAPETPMAGLRAPNGDNDRHGTVGDSRGSTSSMESLDIFSIPKPTNEEFVELNSRKDSGYFGSETDSDKTGRATSVVTRQFGPLMENLSVAATVGGAGGDGQPLEIASADQFFKDAVWGIDY</sequence>
<dbReference type="GeneID" id="39606011"/>
<feature type="region of interest" description="Disordered" evidence="1">
    <location>
        <begin position="96"/>
        <end position="119"/>
    </location>
</feature>
<dbReference type="RefSeq" id="XP_028491288.1">
    <property type="nucleotide sequence ID" value="XM_028636532.1"/>
</dbReference>
<gene>
    <name evidence="2" type="ORF">D7B24_002322</name>
</gene>
<accession>A0A3M9Y1W8</accession>